<reference evidence="1 2" key="1">
    <citation type="submission" date="2018-11" db="EMBL/GenBank/DDBJ databases">
        <authorList>
            <person name="Peiro R."/>
            <person name="Begona"/>
            <person name="Cbmso G."/>
            <person name="Lopez M."/>
            <person name="Gonzalez S."/>
            <person name="Sacristan E."/>
            <person name="Castillo E."/>
        </authorList>
    </citation>
    <scope>NUCLEOTIDE SEQUENCE [LARGE SCALE GENOMIC DNA]</scope>
    <source>
        <strain evidence="1">Brev_genome</strain>
    </source>
</reference>
<proteinExistence type="predicted"/>
<sequence>MRRTDRSAAVCSVRSRVVSTTMSSVGSPTRPRIDWSSQSMKYWACWVARVRDTMIGWVTASSRWAAVMTPASSISFSTTVARVAARSLSDTGE</sequence>
<protein>
    <submittedName>
        <fullName evidence="1">Uncharacterized protein</fullName>
    </submittedName>
</protein>
<keyword evidence="2" id="KW-1185">Reference proteome</keyword>
<organism evidence="1 2">
    <name type="scientific">Brevundimonas mediterranea</name>
    <dbReference type="NCBI Taxonomy" id="74329"/>
    <lineage>
        <taxon>Bacteria</taxon>
        <taxon>Pseudomonadati</taxon>
        <taxon>Pseudomonadota</taxon>
        <taxon>Alphaproteobacteria</taxon>
        <taxon>Caulobacterales</taxon>
        <taxon>Caulobacteraceae</taxon>
        <taxon>Brevundimonas</taxon>
    </lineage>
</organism>
<dbReference type="AlphaFoldDB" id="A0A7Z8Y3U1"/>
<name>A0A7Z8Y3U1_9CAUL</name>
<gene>
    <name evidence="1" type="ORF">BREV_BREV_01739</name>
</gene>
<accession>A0A7Z8Y3U1</accession>
<comment type="caution">
    <text evidence="1">The sequence shown here is derived from an EMBL/GenBank/DDBJ whole genome shotgun (WGS) entry which is preliminary data.</text>
</comment>
<evidence type="ECO:0000313" key="1">
    <source>
        <dbReference type="EMBL" id="VDC50170.1"/>
    </source>
</evidence>
<evidence type="ECO:0000313" key="2">
    <source>
        <dbReference type="Proteomes" id="UP000289220"/>
    </source>
</evidence>
<dbReference type="Proteomes" id="UP000289220">
    <property type="component" value="Unassembled WGS sequence"/>
</dbReference>
<dbReference type="EMBL" id="UXHF01000030">
    <property type="protein sequence ID" value="VDC50170.1"/>
    <property type="molecule type" value="Genomic_DNA"/>
</dbReference>